<accession>A0A1M7GNN9</accession>
<dbReference type="STRING" id="1120996.SAMN02746066_01009"/>
<dbReference type="Gene3D" id="3.20.20.140">
    <property type="entry name" value="Metal-dependent hydrolases"/>
    <property type="match status" value="1"/>
</dbReference>
<evidence type="ECO:0000313" key="2">
    <source>
        <dbReference type="EMBL" id="SHM17499.1"/>
    </source>
</evidence>
<proteinExistence type="predicted"/>
<dbReference type="GO" id="GO:0004534">
    <property type="term" value="F:5'-3' RNA exonuclease activity"/>
    <property type="evidence" value="ECO:0007669"/>
    <property type="project" value="TreeGrafter"/>
</dbReference>
<dbReference type="Pfam" id="PF02811">
    <property type="entry name" value="PHP"/>
    <property type="match status" value="1"/>
</dbReference>
<dbReference type="SMART" id="SM00481">
    <property type="entry name" value="POLIIIAc"/>
    <property type="match status" value="1"/>
</dbReference>
<evidence type="ECO:0000313" key="3">
    <source>
        <dbReference type="Proteomes" id="UP000184038"/>
    </source>
</evidence>
<dbReference type="InterPro" id="IPR003141">
    <property type="entry name" value="Pol/His_phosphatase_N"/>
</dbReference>
<dbReference type="InterPro" id="IPR052018">
    <property type="entry name" value="PHP_domain"/>
</dbReference>
<dbReference type="InterPro" id="IPR004013">
    <property type="entry name" value="PHP_dom"/>
</dbReference>
<dbReference type="EMBL" id="FRCP01000007">
    <property type="protein sequence ID" value="SHM17499.1"/>
    <property type="molecule type" value="Genomic_DNA"/>
</dbReference>
<protein>
    <submittedName>
        <fullName evidence="2">PHP domain-containing protein</fullName>
    </submittedName>
</protein>
<reference evidence="2 3" key="1">
    <citation type="submission" date="2016-11" db="EMBL/GenBank/DDBJ databases">
        <authorList>
            <person name="Jaros S."/>
            <person name="Januszkiewicz K."/>
            <person name="Wedrychowicz H."/>
        </authorList>
    </citation>
    <scope>NUCLEOTIDE SEQUENCE [LARGE SCALE GENOMIC DNA]</scope>
    <source>
        <strain evidence="2 3">DSM 15930</strain>
    </source>
</reference>
<keyword evidence="3" id="KW-1185">Reference proteome</keyword>
<dbReference type="PANTHER" id="PTHR42924:SF3">
    <property type="entry name" value="POLYMERASE_HISTIDINOL PHOSPHATASE N-TERMINAL DOMAIN-CONTAINING PROTEIN"/>
    <property type="match status" value="1"/>
</dbReference>
<dbReference type="SUPFAM" id="SSF89550">
    <property type="entry name" value="PHP domain-like"/>
    <property type="match status" value="1"/>
</dbReference>
<dbReference type="GO" id="GO:0035312">
    <property type="term" value="F:5'-3' DNA exonuclease activity"/>
    <property type="evidence" value="ECO:0007669"/>
    <property type="project" value="TreeGrafter"/>
</dbReference>
<feature type="domain" description="Polymerase/histidinol phosphatase N-terminal" evidence="1">
    <location>
        <begin position="6"/>
        <end position="71"/>
    </location>
</feature>
<dbReference type="PANTHER" id="PTHR42924">
    <property type="entry name" value="EXONUCLEASE"/>
    <property type="match status" value="1"/>
</dbReference>
<dbReference type="InterPro" id="IPR016195">
    <property type="entry name" value="Pol/histidinol_Pase-like"/>
</dbReference>
<dbReference type="OrthoDB" id="9804333at2"/>
<dbReference type="AlphaFoldDB" id="A0A1M7GNN9"/>
<dbReference type="Proteomes" id="UP000184038">
    <property type="component" value="Unassembled WGS sequence"/>
</dbReference>
<name>A0A1M7GNN9_9FIRM</name>
<sequence>MTTRYADLHIHSYYSDGTLTPQDIIDIALTRKIDIIAITDHNELNGSRELMRLNKPKGFTCIPGVELDAMYCSTNIHILA</sequence>
<organism evidence="2 3">
    <name type="scientific">Anaerosporobacter mobilis DSM 15930</name>
    <dbReference type="NCBI Taxonomy" id="1120996"/>
    <lineage>
        <taxon>Bacteria</taxon>
        <taxon>Bacillati</taxon>
        <taxon>Bacillota</taxon>
        <taxon>Clostridia</taxon>
        <taxon>Lachnospirales</taxon>
        <taxon>Lachnospiraceae</taxon>
        <taxon>Anaerosporobacter</taxon>
    </lineage>
</organism>
<dbReference type="RefSeq" id="WP_073283972.1">
    <property type="nucleotide sequence ID" value="NZ_FRCP01000007.1"/>
</dbReference>
<evidence type="ECO:0000259" key="1">
    <source>
        <dbReference type="SMART" id="SM00481"/>
    </source>
</evidence>
<gene>
    <name evidence="2" type="ORF">SAMN02746066_01009</name>
</gene>